<gene>
    <name evidence="1" type="ORF">KOEU_20800</name>
</gene>
<reference evidence="1" key="1">
    <citation type="submission" date="2015-08" db="EMBL/GenBank/DDBJ databases">
        <title>Draft genome sequence of Komagataeibacter europaeus CECT 8546 a cellulose producer strain from vinegar produced by the traditional method.</title>
        <authorList>
            <person name="Poehlein A."/>
            <person name="Valera M.J."/>
            <person name="Haack F.S."/>
            <person name="Mas A."/>
            <person name="Daniel R."/>
            <person name="Streit W.R."/>
            <person name="Mateo E."/>
        </authorList>
    </citation>
    <scope>NUCLEOTIDE SEQUENCE [LARGE SCALE GENOMIC DNA]</scope>
    <source>
        <strain evidence="1">CECT 8546</strain>
    </source>
</reference>
<dbReference type="GO" id="GO:0016757">
    <property type="term" value="F:glycosyltransferase activity"/>
    <property type="evidence" value="ECO:0007669"/>
    <property type="project" value="InterPro"/>
</dbReference>
<sequence>MTLSTRPDMMFPAYDMPSGTCLLMDFHGHILSVSMDGHVQATSILSHSIPLLFDPRHSCLTFQAEKVCLYKKEDRIFIAPRDMSCLQIQQEGRFIFLSNGPTYISSNPDGRVDLKNNRENWEKFFLLPYDGFVFLRCMMENGFHSGSLGRFFNAGKCIVKKFHVRYADISFSLEQNSHISFRDSTISYGNISIDQITVLNPAIYFCVFGKREFLDMFILCARSIMKRSNVNFTFIIITDLDIDDVMEATSFIIKKKIIPAHFLSKMEYLYARFTITRFDKLSSYQPVIYSDIDVICNASLKSLVETALLNENILVNTEQGKEGQDIWFGGEFISTDPYLEDRQALSVNSGLFCFNNIRSVIPLFQTTLRICHAAYTKWGHDLKAYDQPCFNYALKKMGRFDLTALSAYVVNFSDGNFDAMEARGLAHFCGGVGVFSSKYKLMSEYAKYLEIS</sequence>
<dbReference type="Proteomes" id="UP000037566">
    <property type="component" value="Unassembled WGS sequence"/>
</dbReference>
<dbReference type="RefSeq" id="WP_235450373.1">
    <property type="nucleotide sequence ID" value="NZ_LHUQ01000011.1"/>
</dbReference>
<keyword evidence="2" id="KW-1185">Reference proteome</keyword>
<evidence type="ECO:0000313" key="2">
    <source>
        <dbReference type="Proteomes" id="UP000037566"/>
    </source>
</evidence>
<dbReference type="EMBL" id="LHUQ01000011">
    <property type="protein sequence ID" value="KON64337.1"/>
    <property type="molecule type" value="Genomic_DNA"/>
</dbReference>
<evidence type="ECO:0000313" key="1">
    <source>
        <dbReference type="EMBL" id="KON64337.1"/>
    </source>
</evidence>
<comment type="caution">
    <text evidence="1">The sequence shown here is derived from an EMBL/GenBank/DDBJ whole genome shotgun (WGS) entry which is preliminary data.</text>
</comment>
<dbReference type="Pfam" id="PF01501">
    <property type="entry name" value="Glyco_transf_8"/>
    <property type="match status" value="1"/>
</dbReference>
<name>A0A0M0EGD3_KOMEU</name>
<organism evidence="1 2">
    <name type="scientific">Komagataeibacter europaeus</name>
    <name type="common">Gluconacetobacter europaeus</name>
    <dbReference type="NCBI Taxonomy" id="33995"/>
    <lineage>
        <taxon>Bacteria</taxon>
        <taxon>Pseudomonadati</taxon>
        <taxon>Pseudomonadota</taxon>
        <taxon>Alphaproteobacteria</taxon>
        <taxon>Acetobacterales</taxon>
        <taxon>Acetobacteraceae</taxon>
        <taxon>Komagataeibacter</taxon>
    </lineage>
</organism>
<dbReference type="SUPFAM" id="SSF53448">
    <property type="entry name" value="Nucleotide-diphospho-sugar transferases"/>
    <property type="match status" value="1"/>
</dbReference>
<accession>A0A0M0EGD3</accession>
<dbReference type="Gene3D" id="3.90.550.10">
    <property type="entry name" value="Spore Coat Polysaccharide Biosynthesis Protein SpsA, Chain A"/>
    <property type="match status" value="1"/>
</dbReference>
<keyword evidence="1" id="KW-0808">Transferase</keyword>
<dbReference type="PATRIC" id="fig|33995.3.peg.2308"/>
<protein>
    <submittedName>
        <fullName evidence="1">Glycosyl transferase family 8</fullName>
    </submittedName>
</protein>
<proteinExistence type="predicted"/>
<dbReference type="AlphaFoldDB" id="A0A0M0EGD3"/>
<dbReference type="InterPro" id="IPR029044">
    <property type="entry name" value="Nucleotide-diphossugar_trans"/>
</dbReference>
<dbReference type="InterPro" id="IPR002495">
    <property type="entry name" value="Glyco_trans_8"/>
</dbReference>